<name>A0ABV4E701_9GAMM</name>
<dbReference type="RefSeq" id="WP_301251539.1">
    <property type="nucleotide sequence ID" value="NZ_JBGFFX010000004.1"/>
</dbReference>
<comment type="caution">
    <text evidence="1">The sequence shown here is derived from an EMBL/GenBank/DDBJ whole genome shotgun (WGS) entry which is preliminary data.</text>
</comment>
<keyword evidence="2" id="KW-1185">Reference proteome</keyword>
<sequence>MGANSNFCAQIFDYFLNLNAKNLYIPTDGFRLRHTGPEVVTITGNWTESKQNGSYQKIPNTWITLLLTEKIKRRIRAD</sequence>
<evidence type="ECO:0000313" key="1">
    <source>
        <dbReference type="EMBL" id="MEY8770594.1"/>
    </source>
</evidence>
<dbReference type="Proteomes" id="UP001565243">
    <property type="component" value="Unassembled WGS sequence"/>
</dbReference>
<proteinExistence type="predicted"/>
<dbReference type="EMBL" id="JBGFFX010000004">
    <property type="protein sequence ID" value="MEY8770594.1"/>
    <property type="molecule type" value="Genomic_DNA"/>
</dbReference>
<organism evidence="1 2">
    <name type="scientific">Erwinia aeris</name>
    <dbReference type="NCBI Taxonomy" id="3239803"/>
    <lineage>
        <taxon>Bacteria</taxon>
        <taxon>Pseudomonadati</taxon>
        <taxon>Pseudomonadota</taxon>
        <taxon>Gammaproteobacteria</taxon>
        <taxon>Enterobacterales</taxon>
        <taxon>Erwiniaceae</taxon>
        <taxon>Erwinia</taxon>
    </lineage>
</organism>
<evidence type="ECO:0000313" key="2">
    <source>
        <dbReference type="Proteomes" id="UP001565243"/>
    </source>
</evidence>
<accession>A0ABV4E701</accession>
<reference evidence="1 2" key="1">
    <citation type="submission" date="2024-07" db="EMBL/GenBank/DDBJ databases">
        <authorList>
            <person name="Hebao G."/>
        </authorList>
    </citation>
    <scope>NUCLEOTIDE SEQUENCE [LARGE SCALE GENOMIC DNA]</scope>
    <source>
        <strain evidence="1 2">ACCC 02193</strain>
    </source>
</reference>
<gene>
    <name evidence="1" type="ORF">AB6T85_09160</name>
</gene>
<protein>
    <submittedName>
        <fullName evidence="1">Uncharacterized protein</fullName>
    </submittedName>
</protein>